<evidence type="ECO:0000256" key="1">
    <source>
        <dbReference type="ARBA" id="ARBA00012797"/>
    </source>
</evidence>
<evidence type="ECO:0000256" key="2">
    <source>
        <dbReference type="ARBA" id="ARBA00022603"/>
    </source>
</evidence>
<accession>A0A4Y2JD62</accession>
<evidence type="ECO:0000256" key="3">
    <source>
        <dbReference type="ARBA" id="ARBA00022679"/>
    </source>
</evidence>
<dbReference type="PROSITE" id="PS51675">
    <property type="entry name" value="SAM_MT_TRM10"/>
    <property type="match status" value="1"/>
</dbReference>
<feature type="domain" description="SAM-dependent MTase TRM10-type" evidence="7">
    <location>
        <begin position="70"/>
        <end position="263"/>
    </location>
</feature>
<comment type="caution">
    <text evidence="8">The sequence shown here is derived from an EMBL/GenBank/DDBJ whole genome shotgun (WGS) entry which is preliminary data.</text>
</comment>
<organism evidence="8 9">
    <name type="scientific">Araneus ventricosus</name>
    <name type="common">Orbweaver spider</name>
    <name type="synonym">Epeira ventricosa</name>
    <dbReference type="NCBI Taxonomy" id="182803"/>
    <lineage>
        <taxon>Eukaryota</taxon>
        <taxon>Metazoa</taxon>
        <taxon>Ecdysozoa</taxon>
        <taxon>Arthropoda</taxon>
        <taxon>Chelicerata</taxon>
        <taxon>Arachnida</taxon>
        <taxon>Araneae</taxon>
        <taxon>Araneomorphae</taxon>
        <taxon>Entelegynae</taxon>
        <taxon>Araneoidea</taxon>
        <taxon>Araneidae</taxon>
        <taxon>Araneus</taxon>
    </lineage>
</organism>
<keyword evidence="9" id="KW-1185">Reference proteome</keyword>
<dbReference type="CDD" id="cd18101">
    <property type="entry name" value="Trm10euk_A"/>
    <property type="match status" value="1"/>
</dbReference>
<dbReference type="EMBL" id="BGPR01003445">
    <property type="protein sequence ID" value="GBM88241.1"/>
    <property type="molecule type" value="Genomic_DNA"/>
</dbReference>
<evidence type="ECO:0000259" key="7">
    <source>
        <dbReference type="PROSITE" id="PS51675"/>
    </source>
</evidence>
<dbReference type="InterPro" id="IPR038459">
    <property type="entry name" value="MT_TRM10-typ_sf"/>
</dbReference>
<dbReference type="GO" id="GO:0005654">
    <property type="term" value="C:nucleoplasm"/>
    <property type="evidence" value="ECO:0007669"/>
    <property type="project" value="TreeGrafter"/>
</dbReference>
<comment type="catalytic activity">
    <reaction evidence="5">
        <text>guanosine(9) in tRNA + S-adenosyl-L-methionine = N(1)-methylguanosine(9) in tRNA + S-adenosyl-L-homocysteine + H(+)</text>
        <dbReference type="Rhea" id="RHEA:43156"/>
        <dbReference type="Rhea" id="RHEA-COMP:10367"/>
        <dbReference type="Rhea" id="RHEA-COMP:10368"/>
        <dbReference type="ChEBI" id="CHEBI:15378"/>
        <dbReference type="ChEBI" id="CHEBI:57856"/>
        <dbReference type="ChEBI" id="CHEBI:59789"/>
        <dbReference type="ChEBI" id="CHEBI:73542"/>
        <dbReference type="ChEBI" id="CHEBI:74269"/>
        <dbReference type="EC" id="2.1.1.221"/>
    </reaction>
</comment>
<keyword evidence="2 8" id="KW-0489">Methyltransferase</keyword>
<dbReference type="AlphaFoldDB" id="A0A4Y2JD62"/>
<dbReference type="PANTHER" id="PTHR13563:SF13">
    <property type="entry name" value="TRNA METHYLTRANSFERASE 10 HOMOLOG A"/>
    <property type="match status" value="1"/>
</dbReference>
<dbReference type="GO" id="GO:0052905">
    <property type="term" value="F:tRNA (guanosine(9)-N1)-methyltransferase activity"/>
    <property type="evidence" value="ECO:0007669"/>
    <property type="project" value="UniProtKB-EC"/>
</dbReference>
<proteinExistence type="predicted"/>
<dbReference type="PANTHER" id="PTHR13563">
    <property type="entry name" value="TRNA (GUANINE-9-) METHYLTRANSFERASE"/>
    <property type="match status" value="1"/>
</dbReference>
<feature type="region of interest" description="Disordered" evidence="6">
    <location>
        <begin position="1"/>
        <end position="32"/>
    </location>
</feature>
<dbReference type="Proteomes" id="UP000499080">
    <property type="component" value="Unassembled WGS sequence"/>
</dbReference>
<evidence type="ECO:0000256" key="6">
    <source>
        <dbReference type="SAM" id="MobiDB-lite"/>
    </source>
</evidence>
<keyword evidence="4" id="KW-0949">S-adenosyl-L-methionine</keyword>
<dbReference type="InterPro" id="IPR007356">
    <property type="entry name" value="tRNA_m1G_MeTrfase_euk"/>
</dbReference>
<reference evidence="8 9" key="1">
    <citation type="journal article" date="2019" name="Sci. Rep.">
        <title>Orb-weaving spider Araneus ventricosus genome elucidates the spidroin gene catalogue.</title>
        <authorList>
            <person name="Kono N."/>
            <person name="Nakamura H."/>
            <person name="Ohtoshi R."/>
            <person name="Moran D.A.P."/>
            <person name="Shinohara A."/>
            <person name="Yoshida Y."/>
            <person name="Fujiwara M."/>
            <person name="Mori M."/>
            <person name="Tomita M."/>
            <person name="Arakawa K."/>
        </authorList>
    </citation>
    <scope>NUCLEOTIDE SEQUENCE [LARGE SCALE GENOMIC DNA]</scope>
</reference>
<evidence type="ECO:0000256" key="5">
    <source>
        <dbReference type="ARBA" id="ARBA00048434"/>
    </source>
</evidence>
<dbReference type="FunFam" id="3.40.1280.30:FF:000001">
    <property type="entry name" value="tRNA methyltransferase 10 homolog A"/>
    <property type="match status" value="1"/>
</dbReference>
<keyword evidence="3 8" id="KW-0808">Transferase</keyword>
<evidence type="ECO:0000313" key="9">
    <source>
        <dbReference type="Proteomes" id="UP000499080"/>
    </source>
</evidence>
<name>A0A4Y2JD62_ARAVE</name>
<feature type="compositionally biased region" description="Polar residues" evidence="6">
    <location>
        <begin position="1"/>
        <end position="28"/>
    </location>
</feature>
<protein>
    <recommendedName>
        <fullName evidence="1">tRNA (guanine(9)-N(1))-methyltransferase</fullName>
        <ecNumber evidence="1">2.1.1.221</ecNumber>
    </recommendedName>
</protein>
<evidence type="ECO:0000313" key="8">
    <source>
        <dbReference type="EMBL" id="GBM88241.1"/>
    </source>
</evidence>
<dbReference type="OrthoDB" id="278300at2759"/>
<dbReference type="GO" id="GO:0002939">
    <property type="term" value="P:tRNA N1-guanine methylation"/>
    <property type="evidence" value="ECO:0007669"/>
    <property type="project" value="TreeGrafter"/>
</dbReference>
<dbReference type="GO" id="GO:0000049">
    <property type="term" value="F:tRNA binding"/>
    <property type="evidence" value="ECO:0007669"/>
    <property type="project" value="TreeGrafter"/>
</dbReference>
<dbReference type="Gene3D" id="3.40.1280.30">
    <property type="match status" value="1"/>
</dbReference>
<dbReference type="InterPro" id="IPR028564">
    <property type="entry name" value="MT_TRM10-typ"/>
</dbReference>
<gene>
    <name evidence="8" type="primary">trmt10a</name>
    <name evidence="8" type="ORF">AVEN_146377_1</name>
</gene>
<sequence length="324" mass="36831">MADNNTYVQENVDGNTEHSSTQPVMSKNQLKKLEKHRRWLESKAQRKAKEKLKRKLKLQEAKETGKNLGPSRKLLKSLKMCESTCKLKICFDLSLADVMTDPEFSKAFKQLHRCYSINRRAPAPLQLYITGYSDGTKQKMSKMSGCFNWDVNFNSSRHTDVFEKEKIVYLTSDSPNVVDELDNDKVYIIGALVDHNRLKNICYDKAVEDDVGHARLPLDMYFKFKTRKVLTIDQVYLIFLRLTQGKSWIDAVMETVPKRKGVEIKEDSDESAKQGESAGEADFVVENSNSLDAADNNNGSSCDISDLEINVTHSKEGEKIQADA</sequence>
<dbReference type="EC" id="2.1.1.221" evidence="1"/>
<evidence type="ECO:0000256" key="4">
    <source>
        <dbReference type="ARBA" id="ARBA00022691"/>
    </source>
</evidence>